<evidence type="ECO:0000259" key="6">
    <source>
        <dbReference type="Pfam" id="PF08281"/>
    </source>
</evidence>
<dbReference type="AlphaFoldDB" id="A0A0F9WHT9"/>
<dbReference type="Pfam" id="PF04542">
    <property type="entry name" value="Sigma70_r2"/>
    <property type="match status" value="1"/>
</dbReference>
<accession>A0A0F9WHT9</accession>
<name>A0A0F9WHT9_9ZZZZ</name>
<dbReference type="Gene3D" id="1.10.1740.10">
    <property type="match status" value="1"/>
</dbReference>
<dbReference type="Pfam" id="PF08281">
    <property type="entry name" value="Sigma70_r4_2"/>
    <property type="match status" value="1"/>
</dbReference>
<evidence type="ECO:0000313" key="7">
    <source>
        <dbReference type="EMBL" id="KKO12088.1"/>
    </source>
</evidence>
<dbReference type="InterPro" id="IPR036388">
    <property type="entry name" value="WH-like_DNA-bd_sf"/>
</dbReference>
<dbReference type="PANTHER" id="PTHR43133">
    <property type="entry name" value="RNA POLYMERASE ECF-TYPE SIGMA FACTO"/>
    <property type="match status" value="1"/>
</dbReference>
<evidence type="ECO:0000256" key="2">
    <source>
        <dbReference type="ARBA" id="ARBA00023015"/>
    </source>
</evidence>
<dbReference type="CDD" id="cd06171">
    <property type="entry name" value="Sigma70_r4"/>
    <property type="match status" value="1"/>
</dbReference>
<dbReference type="InterPro" id="IPR013324">
    <property type="entry name" value="RNA_pol_sigma_r3/r4-like"/>
</dbReference>
<comment type="similarity">
    <text evidence="1">Belongs to the sigma-70 factor family. ECF subfamily.</text>
</comment>
<organism evidence="7">
    <name type="scientific">marine sediment metagenome</name>
    <dbReference type="NCBI Taxonomy" id="412755"/>
    <lineage>
        <taxon>unclassified sequences</taxon>
        <taxon>metagenomes</taxon>
        <taxon>ecological metagenomes</taxon>
    </lineage>
</organism>
<evidence type="ECO:0000256" key="3">
    <source>
        <dbReference type="ARBA" id="ARBA00023082"/>
    </source>
</evidence>
<keyword evidence="2" id="KW-0805">Transcription regulation</keyword>
<dbReference type="InterPro" id="IPR014284">
    <property type="entry name" value="RNA_pol_sigma-70_dom"/>
</dbReference>
<evidence type="ECO:0008006" key="8">
    <source>
        <dbReference type="Google" id="ProtNLM"/>
    </source>
</evidence>
<gene>
    <name evidence="7" type="ORF">LCGC14_0000960</name>
</gene>
<sequence length="156" mass="17809">MNEQLIDILPGLRRFAWSLTQSVHDADDLLQATVERLLKKGVPDGVEVARWAFTVCRNLWIDEYRSRRVRKSTNVDTDLLEAGQIDGENDIQAQMELKKVMEIMQQLPEEQRLTLTLVSIQGMSYLDVAQALEIPVGTVMSRLARARSKLTELVRT</sequence>
<dbReference type="InterPro" id="IPR013249">
    <property type="entry name" value="RNA_pol_sigma70_r4_t2"/>
</dbReference>
<dbReference type="GO" id="GO:0003677">
    <property type="term" value="F:DNA binding"/>
    <property type="evidence" value="ECO:0007669"/>
    <property type="project" value="InterPro"/>
</dbReference>
<keyword evidence="3" id="KW-0731">Sigma factor</keyword>
<protein>
    <recommendedName>
        <fullName evidence="8">RNA polymerase subunit sigma-70</fullName>
    </recommendedName>
</protein>
<dbReference type="PANTHER" id="PTHR43133:SF25">
    <property type="entry name" value="RNA POLYMERASE SIGMA FACTOR RFAY-RELATED"/>
    <property type="match status" value="1"/>
</dbReference>
<keyword evidence="4" id="KW-0804">Transcription</keyword>
<dbReference type="EMBL" id="LAZR01000001">
    <property type="protein sequence ID" value="KKO12088.1"/>
    <property type="molecule type" value="Genomic_DNA"/>
</dbReference>
<comment type="caution">
    <text evidence="7">The sequence shown here is derived from an EMBL/GenBank/DDBJ whole genome shotgun (WGS) entry which is preliminary data.</text>
</comment>
<dbReference type="SUPFAM" id="SSF88946">
    <property type="entry name" value="Sigma2 domain of RNA polymerase sigma factors"/>
    <property type="match status" value="1"/>
</dbReference>
<evidence type="ECO:0000256" key="4">
    <source>
        <dbReference type="ARBA" id="ARBA00023163"/>
    </source>
</evidence>
<dbReference type="InterPro" id="IPR013325">
    <property type="entry name" value="RNA_pol_sigma_r2"/>
</dbReference>
<dbReference type="NCBIfam" id="TIGR02937">
    <property type="entry name" value="sigma70-ECF"/>
    <property type="match status" value="1"/>
</dbReference>
<proteinExistence type="inferred from homology"/>
<evidence type="ECO:0000259" key="5">
    <source>
        <dbReference type="Pfam" id="PF04542"/>
    </source>
</evidence>
<dbReference type="InterPro" id="IPR039425">
    <property type="entry name" value="RNA_pol_sigma-70-like"/>
</dbReference>
<dbReference type="InterPro" id="IPR007627">
    <property type="entry name" value="RNA_pol_sigma70_r2"/>
</dbReference>
<reference evidence="7" key="1">
    <citation type="journal article" date="2015" name="Nature">
        <title>Complex archaea that bridge the gap between prokaryotes and eukaryotes.</title>
        <authorList>
            <person name="Spang A."/>
            <person name="Saw J.H."/>
            <person name="Jorgensen S.L."/>
            <person name="Zaremba-Niedzwiedzka K."/>
            <person name="Martijn J."/>
            <person name="Lind A.E."/>
            <person name="van Eijk R."/>
            <person name="Schleper C."/>
            <person name="Guy L."/>
            <person name="Ettema T.J."/>
        </authorList>
    </citation>
    <scope>NUCLEOTIDE SEQUENCE</scope>
</reference>
<feature type="domain" description="RNA polymerase sigma-70 region 2" evidence="5">
    <location>
        <begin position="9"/>
        <end position="68"/>
    </location>
</feature>
<evidence type="ECO:0000256" key="1">
    <source>
        <dbReference type="ARBA" id="ARBA00010641"/>
    </source>
</evidence>
<dbReference type="GO" id="GO:0016987">
    <property type="term" value="F:sigma factor activity"/>
    <property type="evidence" value="ECO:0007669"/>
    <property type="project" value="UniProtKB-KW"/>
</dbReference>
<dbReference type="GO" id="GO:0006352">
    <property type="term" value="P:DNA-templated transcription initiation"/>
    <property type="evidence" value="ECO:0007669"/>
    <property type="project" value="InterPro"/>
</dbReference>
<dbReference type="SUPFAM" id="SSF88659">
    <property type="entry name" value="Sigma3 and sigma4 domains of RNA polymerase sigma factors"/>
    <property type="match status" value="1"/>
</dbReference>
<feature type="domain" description="RNA polymerase sigma factor 70 region 4 type 2" evidence="6">
    <location>
        <begin position="99"/>
        <end position="150"/>
    </location>
</feature>
<dbReference type="Gene3D" id="1.10.10.10">
    <property type="entry name" value="Winged helix-like DNA-binding domain superfamily/Winged helix DNA-binding domain"/>
    <property type="match status" value="1"/>
</dbReference>